<dbReference type="Pfam" id="PF03466">
    <property type="entry name" value="LysR_substrate"/>
    <property type="match status" value="1"/>
</dbReference>
<dbReference type="PANTHER" id="PTHR43618:SF8">
    <property type="entry name" value="7ALPHA-HYDROXYSTEROID DEHYDROGENASE"/>
    <property type="match status" value="1"/>
</dbReference>
<keyword evidence="2" id="KW-0521">NADP</keyword>
<evidence type="ECO:0000313" key="7">
    <source>
        <dbReference type="Proteomes" id="UP000010931"/>
    </source>
</evidence>
<dbReference type="PRINTS" id="PR00081">
    <property type="entry name" value="GDHRDH"/>
</dbReference>
<dbReference type="SUPFAM" id="SSF53850">
    <property type="entry name" value="Periplasmic binding protein-like II"/>
    <property type="match status" value="1"/>
</dbReference>
<protein>
    <submittedName>
        <fullName evidence="6">Oxidoreductase, short chain dehydrogenase/reductase family protein</fullName>
    </submittedName>
</protein>
<comment type="similarity">
    <text evidence="1">Belongs to the short-chain dehydrogenases/reductases (SDR) family.</text>
</comment>
<accession>L7FJQ3</accession>
<evidence type="ECO:0000313" key="6">
    <source>
        <dbReference type="EMBL" id="ELP70940.1"/>
    </source>
</evidence>
<dbReference type="CDD" id="cd05233">
    <property type="entry name" value="SDR_c"/>
    <property type="match status" value="1"/>
</dbReference>
<sequence>MIPNVSLFSLVSGVGLGVMNRLSNKVAVITGGSSGVGLATAQRFVEEGAVVYVTGRRQQELEAAAAKVGAIAVQGDVSNPADLDRLYDTMRGDGRQNDVLVANAGTSAFAKLEDVTDDMFDNVFNTNVKSTLNTVKKALPLLTDGASIVLVGRRQPGAADVEVVFTRDQVDFVRNGLADIALTCGHEGLEGLEFTELAQERTVALLPLDHFLAAKSAISSADLAVERLFRPDWPEGTLDEIIDQVAMGELIVMVGASATDRIGPAVVAVPVTDVPSTQLVLTWGPGIPAATRDAFVRTAKNVTTKHVCASEIPGSMRSGAVLADKSVAHRALARAVGSPCPRERAASRLVGRVSAHTSGPWTAWRPSSRRRPRVRGCPAPPRWTSPGRSIRPGASRAMPSGR</sequence>
<feature type="domain" description="LysR substrate-binding" evidence="5">
    <location>
        <begin position="161"/>
        <end position="244"/>
    </location>
</feature>
<evidence type="ECO:0000256" key="3">
    <source>
        <dbReference type="ARBA" id="ARBA00023002"/>
    </source>
</evidence>
<dbReference type="Gene3D" id="3.40.50.720">
    <property type="entry name" value="NAD(P)-binding Rossmann-like Domain"/>
    <property type="match status" value="1"/>
</dbReference>
<dbReference type="PATRIC" id="fig|698760.3.peg.435"/>
<feature type="region of interest" description="Disordered" evidence="4">
    <location>
        <begin position="355"/>
        <end position="402"/>
    </location>
</feature>
<dbReference type="EMBL" id="AEJB01000025">
    <property type="protein sequence ID" value="ELP70940.1"/>
    <property type="molecule type" value="Genomic_DNA"/>
</dbReference>
<dbReference type="InterPro" id="IPR002347">
    <property type="entry name" value="SDR_fam"/>
</dbReference>
<gene>
    <name evidence="6" type="ORF">STRTUCAR8_00972</name>
</gene>
<dbReference type="GO" id="GO:0016491">
    <property type="term" value="F:oxidoreductase activity"/>
    <property type="evidence" value="ECO:0007669"/>
    <property type="project" value="UniProtKB-KW"/>
</dbReference>
<dbReference type="SUPFAM" id="SSF51735">
    <property type="entry name" value="NAD(P)-binding Rossmann-fold domains"/>
    <property type="match status" value="1"/>
</dbReference>
<evidence type="ECO:0000259" key="5">
    <source>
        <dbReference type="Pfam" id="PF03466"/>
    </source>
</evidence>
<dbReference type="Pfam" id="PF00106">
    <property type="entry name" value="adh_short"/>
    <property type="match status" value="1"/>
</dbReference>
<dbReference type="InterPro" id="IPR036291">
    <property type="entry name" value="NAD(P)-bd_dom_sf"/>
</dbReference>
<dbReference type="Gene3D" id="3.40.190.10">
    <property type="entry name" value="Periplasmic binding protein-like II"/>
    <property type="match status" value="2"/>
</dbReference>
<dbReference type="AlphaFoldDB" id="L7FJQ3"/>
<dbReference type="PANTHER" id="PTHR43618">
    <property type="entry name" value="7-ALPHA-HYDROXYSTEROID DEHYDROGENASE"/>
    <property type="match status" value="1"/>
</dbReference>
<dbReference type="Proteomes" id="UP000010931">
    <property type="component" value="Unassembled WGS sequence"/>
</dbReference>
<proteinExistence type="inferred from homology"/>
<evidence type="ECO:0000256" key="1">
    <source>
        <dbReference type="ARBA" id="ARBA00006484"/>
    </source>
</evidence>
<keyword evidence="7" id="KW-1185">Reference proteome</keyword>
<dbReference type="InterPro" id="IPR005119">
    <property type="entry name" value="LysR_subst-bd"/>
</dbReference>
<dbReference type="InterPro" id="IPR052178">
    <property type="entry name" value="Sec_Metab_Biosynth_SDR"/>
</dbReference>
<keyword evidence="3" id="KW-0560">Oxidoreductase</keyword>
<evidence type="ECO:0000256" key="4">
    <source>
        <dbReference type="SAM" id="MobiDB-lite"/>
    </source>
</evidence>
<reference evidence="6 7" key="1">
    <citation type="journal article" date="2011" name="Plasmid">
        <title>Streptomyces turgidiscabies Car8 contains a modular pathogenicity island that shares virulence genes with other actinobacterial plant pathogens.</title>
        <authorList>
            <person name="Huguet-Tapia J.C."/>
            <person name="Badger J.H."/>
            <person name="Loria R."/>
            <person name="Pettis G.S."/>
        </authorList>
    </citation>
    <scope>NUCLEOTIDE SEQUENCE [LARGE SCALE GENOMIC DNA]</scope>
    <source>
        <strain evidence="6 7">Car8</strain>
    </source>
</reference>
<comment type="caution">
    <text evidence="6">The sequence shown here is derived from an EMBL/GenBank/DDBJ whole genome shotgun (WGS) entry which is preliminary data.</text>
</comment>
<name>L7FJQ3_STRT8</name>
<organism evidence="6 7">
    <name type="scientific">Streptomyces turgidiscabies (strain Car8)</name>
    <dbReference type="NCBI Taxonomy" id="698760"/>
    <lineage>
        <taxon>Bacteria</taxon>
        <taxon>Bacillati</taxon>
        <taxon>Actinomycetota</taxon>
        <taxon>Actinomycetes</taxon>
        <taxon>Kitasatosporales</taxon>
        <taxon>Streptomycetaceae</taxon>
        <taxon>Streptomyces</taxon>
    </lineage>
</organism>
<dbReference type="STRING" id="85558.T45_03226"/>
<evidence type="ECO:0000256" key="2">
    <source>
        <dbReference type="ARBA" id="ARBA00022857"/>
    </source>
</evidence>